<dbReference type="OrthoDB" id="9981546at2759"/>
<evidence type="ECO:0000313" key="3">
    <source>
        <dbReference type="Proteomes" id="UP000799439"/>
    </source>
</evidence>
<name>A0A9P4MHP8_9PEZI</name>
<gene>
    <name evidence="2" type="ORF">K461DRAFT_291923</name>
</gene>
<comment type="caution">
    <text evidence="2">The sequence shown here is derived from an EMBL/GenBank/DDBJ whole genome shotgun (WGS) entry which is preliminary data.</text>
</comment>
<reference evidence="2" key="1">
    <citation type="journal article" date="2020" name="Stud. Mycol.">
        <title>101 Dothideomycetes genomes: a test case for predicting lifestyles and emergence of pathogens.</title>
        <authorList>
            <person name="Haridas S."/>
            <person name="Albert R."/>
            <person name="Binder M."/>
            <person name="Bloem J."/>
            <person name="Labutti K."/>
            <person name="Salamov A."/>
            <person name="Andreopoulos B."/>
            <person name="Baker S."/>
            <person name="Barry K."/>
            <person name="Bills G."/>
            <person name="Bluhm B."/>
            <person name="Cannon C."/>
            <person name="Castanera R."/>
            <person name="Culley D."/>
            <person name="Daum C."/>
            <person name="Ezra D."/>
            <person name="Gonzalez J."/>
            <person name="Henrissat B."/>
            <person name="Kuo A."/>
            <person name="Liang C."/>
            <person name="Lipzen A."/>
            <person name="Lutzoni F."/>
            <person name="Magnuson J."/>
            <person name="Mondo S."/>
            <person name="Nolan M."/>
            <person name="Ohm R."/>
            <person name="Pangilinan J."/>
            <person name="Park H.-J."/>
            <person name="Ramirez L."/>
            <person name="Alfaro M."/>
            <person name="Sun H."/>
            <person name="Tritt A."/>
            <person name="Yoshinaga Y."/>
            <person name="Zwiers L.-H."/>
            <person name="Turgeon B."/>
            <person name="Goodwin S."/>
            <person name="Spatafora J."/>
            <person name="Crous P."/>
            <person name="Grigoriev I."/>
        </authorList>
    </citation>
    <scope>NUCLEOTIDE SEQUENCE</scope>
    <source>
        <strain evidence="2">CBS 260.36</strain>
    </source>
</reference>
<feature type="region of interest" description="Disordered" evidence="1">
    <location>
        <begin position="120"/>
        <end position="146"/>
    </location>
</feature>
<sequence>MCLLPPQPTHPKLTSRHQLLDLVLARLETFTLFNLSPLSRKLHRHVLVALHSRLSAAAALENHTLVLECYHPAARLSTTNLYCTNLGTPGLDSALDVTPDGEVGRLQALGDLYTRFLPQHQEPQRASPPRRHPAGDVPGSRTHSATVREYDDGVLTDDGCAWRSVSLDAGEMFGQLCCATNLVKLAPRRNVMVSIVEVGDGLIRVFRDWLAERAGADMHGGDMHGRKHDAGVLWVNNGNKDVGIKFRVRERRRRDNPILYANDEEVAVSYFLDIQELLIRTSFLLHKIERSREQQEQELGQGKAIIFGSFPDAT</sequence>
<organism evidence="2 3">
    <name type="scientific">Myriangium duriaei CBS 260.36</name>
    <dbReference type="NCBI Taxonomy" id="1168546"/>
    <lineage>
        <taxon>Eukaryota</taxon>
        <taxon>Fungi</taxon>
        <taxon>Dikarya</taxon>
        <taxon>Ascomycota</taxon>
        <taxon>Pezizomycotina</taxon>
        <taxon>Dothideomycetes</taxon>
        <taxon>Dothideomycetidae</taxon>
        <taxon>Myriangiales</taxon>
        <taxon>Myriangiaceae</taxon>
        <taxon>Myriangium</taxon>
    </lineage>
</organism>
<keyword evidence="3" id="KW-1185">Reference proteome</keyword>
<dbReference type="EMBL" id="ML996083">
    <property type="protein sequence ID" value="KAF2155025.1"/>
    <property type="molecule type" value="Genomic_DNA"/>
</dbReference>
<accession>A0A9P4MHP8</accession>
<dbReference type="Proteomes" id="UP000799439">
    <property type="component" value="Unassembled WGS sequence"/>
</dbReference>
<dbReference type="AlphaFoldDB" id="A0A9P4MHP8"/>
<evidence type="ECO:0000256" key="1">
    <source>
        <dbReference type="SAM" id="MobiDB-lite"/>
    </source>
</evidence>
<proteinExistence type="predicted"/>
<evidence type="ECO:0000313" key="2">
    <source>
        <dbReference type="EMBL" id="KAF2155025.1"/>
    </source>
</evidence>
<protein>
    <submittedName>
        <fullName evidence="2">Uncharacterized protein</fullName>
    </submittedName>
</protein>